<comment type="similarity">
    <text evidence="10">Belongs to the glycosyltransferase 28 family. MurG subfamily.</text>
</comment>
<comment type="pathway">
    <text evidence="10">Cell wall biogenesis; peptidoglycan biosynthesis.</text>
</comment>
<dbReference type="GO" id="GO:0005886">
    <property type="term" value="C:plasma membrane"/>
    <property type="evidence" value="ECO:0007669"/>
    <property type="project" value="UniProtKB-SubCell"/>
</dbReference>
<evidence type="ECO:0000259" key="11">
    <source>
        <dbReference type="Pfam" id="PF03033"/>
    </source>
</evidence>
<evidence type="ECO:0000256" key="3">
    <source>
        <dbReference type="ARBA" id="ARBA00022676"/>
    </source>
</evidence>
<dbReference type="InterPro" id="IPR007235">
    <property type="entry name" value="Glyco_trans_28_C"/>
</dbReference>
<keyword evidence="2 10" id="KW-0132">Cell division</keyword>
<keyword evidence="6 10" id="KW-0573">Peptidoglycan synthesis</keyword>
<evidence type="ECO:0000256" key="7">
    <source>
        <dbReference type="ARBA" id="ARBA00023136"/>
    </source>
</evidence>
<keyword evidence="5 10" id="KW-0133">Cell shape</keyword>
<evidence type="ECO:0000256" key="8">
    <source>
        <dbReference type="ARBA" id="ARBA00023306"/>
    </source>
</evidence>
<dbReference type="Proteomes" id="UP000289269">
    <property type="component" value="Unassembled WGS sequence"/>
</dbReference>
<dbReference type="SUPFAM" id="SSF53756">
    <property type="entry name" value="UDP-Glycosyltransferase/glycogen phosphorylase"/>
    <property type="match status" value="1"/>
</dbReference>
<dbReference type="Pfam" id="PF04101">
    <property type="entry name" value="Glyco_tran_28_C"/>
    <property type="match status" value="1"/>
</dbReference>
<evidence type="ECO:0000313" key="13">
    <source>
        <dbReference type="EMBL" id="RWZ79455.1"/>
    </source>
</evidence>
<evidence type="ECO:0000256" key="5">
    <source>
        <dbReference type="ARBA" id="ARBA00022960"/>
    </source>
</evidence>
<dbReference type="HAMAP" id="MF_00033">
    <property type="entry name" value="MurG"/>
    <property type="match status" value="1"/>
</dbReference>
<dbReference type="PANTHER" id="PTHR21015">
    <property type="entry name" value="UDP-N-ACETYLGLUCOSAMINE--N-ACETYLMURAMYL-(PENTAPEPTIDE) PYROPHOSPHORYL-UNDECAPRENOL N-ACETYLGLUCOSAMINE TRANSFERASE 1"/>
    <property type="match status" value="1"/>
</dbReference>
<evidence type="ECO:0000259" key="12">
    <source>
        <dbReference type="Pfam" id="PF04101"/>
    </source>
</evidence>
<evidence type="ECO:0000256" key="9">
    <source>
        <dbReference type="ARBA" id="ARBA00023316"/>
    </source>
</evidence>
<dbReference type="GO" id="GO:0051991">
    <property type="term" value="F:UDP-N-acetyl-D-glucosamine:N-acetylmuramoyl-L-alanyl-D-glutamyl-meso-2,6-diaminopimelyl-D-alanyl-D-alanine-diphosphoundecaprenol 4-beta-N-acetylglucosaminlytransferase activity"/>
    <property type="evidence" value="ECO:0007669"/>
    <property type="project" value="RHEA"/>
</dbReference>
<feature type="domain" description="Glycosyl transferase family 28 C-terminal" evidence="12">
    <location>
        <begin position="211"/>
        <end position="374"/>
    </location>
</feature>
<dbReference type="InterPro" id="IPR004276">
    <property type="entry name" value="GlycoTrans_28_N"/>
</dbReference>
<feature type="binding site" evidence="10">
    <location>
        <begin position="10"/>
        <end position="12"/>
    </location>
    <ligand>
        <name>UDP-N-acetyl-alpha-D-glucosamine</name>
        <dbReference type="ChEBI" id="CHEBI:57705"/>
    </ligand>
</feature>
<name>A0A4Q0AIV1_9BACT</name>
<sequence length="398" mass="42917">MRVLAAGGGSGGHVTPVVAVINELNQQTKGDLEVAFICDRGYWPQAFKMMRSASLPVKVHKIFAGKIRRYHKLPLNKRLLDFSSFWLNLRDLVFVGVGLVQSLVIISRFKPDVIFTKGGFVCLPVGLAGKLLGCPLVIHDSDFHAGLTNRILSRWASLILTGAPLDNYNYPKERSYYVGIPVDPTFFRRLSAEQKRRVKAGLGLPDIDRPMVLVTGGGLGAKRLNRAVAAAAGDILKLASIVHISGSGDYDEMCKLLPGHAGYCLLSFVASDMAKLEGAADVMVTRAGATALAEAAASAKPVIIVPNAMLSGGHQLKNAAVFSRAEAAVVLDETELINHPERLANSVIDLIKNAKKAARLSRNISGLARPDAAARTAEWIIQAAGLKRQEAVSERWRN</sequence>
<keyword evidence="1 10" id="KW-1003">Cell membrane</keyword>
<comment type="catalytic activity">
    <reaction evidence="10">
        <text>di-trans,octa-cis-undecaprenyl diphospho-N-acetyl-alpha-D-muramoyl-L-alanyl-D-glutamyl-meso-2,6-diaminopimeloyl-D-alanyl-D-alanine + UDP-N-acetyl-alpha-D-glucosamine = di-trans,octa-cis-undecaprenyl diphospho-[N-acetyl-alpha-D-glucosaminyl-(1-&gt;4)]-N-acetyl-alpha-D-muramoyl-L-alanyl-D-glutamyl-meso-2,6-diaminopimeloyl-D-alanyl-D-alanine + UDP + H(+)</text>
        <dbReference type="Rhea" id="RHEA:31227"/>
        <dbReference type="ChEBI" id="CHEBI:15378"/>
        <dbReference type="ChEBI" id="CHEBI:57705"/>
        <dbReference type="ChEBI" id="CHEBI:58223"/>
        <dbReference type="ChEBI" id="CHEBI:61387"/>
        <dbReference type="ChEBI" id="CHEBI:61388"/>
        <dbReference type="EC" id="2.4.1.227"/>
    </reaction>
</comment>
<evidence type="ECO:0000256" key="2">
    <source>
        <dbReference type="ARBA" id="ARBA00022618"/>
    </source>
</evidence>
<dbReference type="AlphaFoldDB" id="A0A4Q0AIV1"/>
<keyword evidence="7 10" id="KW-0472">Membrane</keyword>
<keyword evidence="8 10" id="KW-0131">Cell cycle</keyword>
<comment type="function">
    <text evidence="10">Cell wall formation. Catalyzes the transfer of a GlcNAc subunit on undecaprenyl-pyrophosphoryl-MurNAc-pentapeptide (lipid intermediate I) to form undecaprenyl-pyrophosphoryl-MurNAc-(pentapeptide)GlcNAc (lipid intermediate II).</text>
</comment>
<dbReference type="InterPro" id="IPR006009">
    <property type="entry name" value="GlcNAc_MurG"/>
</dbReference>
<dbReference type="Gene3D" id="3.40.50.2000">
    <property type="entry name" value="Glycogen Phosphorylase B"/>
    <property type="match status" value="2"/>
</dbReference>
<organism evidence="13 14">
    <name type="scientific">Candidatus Chaera renei</name>
    <dbReference type="NCBI Taxonomy" id="2506947"/>
    <lineage>
        <taxon>Bacteria</taxon>
        <taxon>Candidatus Saccharimonadota</taxon>
        <taxon>Candidatus Saccharimonadia</taxon>
        <taxon>Candidatus Saccharimonadales</taxon>
        <taxon>Candidatus Saccharimonadaceae</taxon>
        <taxon>Candidatus Chaera</taxon>
    </lineage>
</organism>
<evidence type="ECO:0000313" key="14">
    <source>
        <dbReference type="Proteomes" id="UP000289269"/>
    </source>
</evidence>
<dbReference type="GO" id="GO:0051301">
    <property type="term" value="P:cell division"/>
    <property type="evidence" value="ECO:0007669"/>
    <property type="project" value="UniProtKB-KW"/>
</dbReference>
<dbReference type="UniPathway" id="UPA00219"/>
<evidence type="ECO:0000256" key="10">
    <source>
        <dbReference type="HAMAP-Rule" id="MF_00033"/>
    </source>
</evidence>
<gene>
    <name evidence="10" type="primary">murG</name>
    <name evidence="13" type="ORF">EOT04_01550</name>
</gene>
<comment type="caution">
    <text evidence="10">Lacks conserved residue(s) required for the propagation of feature annotation.</text>
</comment>
<dbReference type="GO" id="GO:0005975">
    <property type="term" value="P:carbohydrate metabolic process"/>
    <property type="evidence" value="ECO:0007669"/>
    <property type="project" value="InterPro"/>
</dbReference>
<evidence type="ECO:0000256" key="6">
    <source>
        <dbReference type="ARBA" id="ARBA00022984"/>
    </source>
</evidence>
<feature type="domain" description="Glycosyltransferase family 28 N-terminal" evidence="11">
    <location>
        <begin position="4"/>
        <end position="158"/>
    </location>
</feature>
<dbReference type="GO" id="GO:0050511">
    <property type="term" value="F:undecaprenyldiphospho-muramoylpentapeptide beta-N-acetylglucosaminyltransferase activity"/>
    <property type="evidence" value="ECO:0007669"/>
    <property type="project" value="UniProtKB-UniRule"/>
</dbReference>
<comment type="caution">
    <text evidence="13">The sequence shown here is derived from an EMBL/GenBank/DDBJ whole genome shotgun (WGS) entry which is preliminary data.</text>
</comment>
<dbReference type="Pfam" id="PF03033">
    <property type="entry name" value="Glyco_transf_28"/>
    <property type="match status" value="1"/>
</dbReference>
<reference evidence="13" key="1">
    <citation type="submission" date="2019-01" db="EMBL/GenBank/DDBJ databases">
        <title>Genomic signatures and co-occurrence patterns of the ultra-small Saccharimodia (Patescibacteria phylum) suggest a symbiotic lifestyle.</title>
        <authorList>
            <person name="Lemos L."/>
            <person name="Medeiros J."/>
            <person name="Andreote F."/>
            <person name="Fernandes G."/>
            <person name="Varani A."/>
            <person name="Oliveira G."/>
            <person name="Pylro V."/>
        </authorList>
    </citation>
    <scope>NUCLEOTIDE SEQUENCE [LARGE SCALE GENOMIC DNA]</scope>
    <source>
        <strain evidence="13">AMD01</strain>
    </source>
</reference>
<proteinExistence type="inferred from homology"/>
<dbReference type="GO" id="GO:0008360">
    <property type="term" value="P:regulation of cell shape"/>
    <property type="evidence" value="ECO:0007669"/>
    <property type="project" value="UniProtKB-KW"/>
</dbReference>
<keyword evidence="4 10" id="KW-0808">Transferase</keyword>
<dbReference type="GO" id="GO:0071555">
    <property type="term" value="P:cell wall organization"/>
    <property type="evidence" value="ECO:0007669"/>
    <property type="project" value="UniProtKB-KW"/>
</dbReference>
<dbReference type="CDD" id="cd03785">
    <property type="entry name" value="GT28_MurG"/>
    <property type="match status" value="1"/>
</dbReference>
<evidence type="ECO:0000256" key="4">
    <source>
        <dbReference type="ARBA" id="ARBA00022679"/>
    </source>
</evidence>
<keyword evidence="3 10" id="KW-0328">Glycosyltransferase</keyword>
<keyword evidence="14" id="KW-1185">Reference proteome</keyword>
<dbReference type="PANTHER" id="PTHR21015:SF22">
    <property type="entry name" value="GLYCOSYLTRANSFERASE"/>
    <property type="match status" value="1"/>
</dbReference>
<dbReference type="EC" id="2.4.1.227" evidence="10"/>
<accession>A0A4Q0AIV1</accession>
<protein>
    <recommendedName>
        <fullName evidence="10">UDP-N-acetylglucosamine--N-acetylmuramyl-(pentapeptide) pyrophosphoryl-undecaprenol N-acetylglucosamine transferase</fullName>
        <ecNumber evidence="10">2.4.1.227</ecNumber>
    </recommendedName>
    <alternativeName>
        <fullName evidence="10">Undecaprenyl-PP-MurNAc-pentapeptide-UDPGlcNAc GlcNAc transferase</fullName>
    </alternativeName>
</protein>
<dbReference type="GO" id="GO:0009252">
    <property type="term" value="P:peptidoglycan biosynthetic process"/>
    <property type="evidence" value="ECO:0007669"/>
    <property type="project" value="UniProtKB-UniRule"/>
</dbReference>
<evidence type="ECO:0000256" key="1">
    <source>
        <dbReference type="ARBA" id="ARBA00022475"/>
    </source>
</evidence>
<keyword evidence="9 10" id="KW-0961">Cell wall biogenesis/degradation</keyword>
<comment type="subcellular location">
    <subcellularLocation>
        <location evidence="10">Cell membrane</location>
        <topology evidence="10">Peripheral membrane protein</topology>
        <orientation evidence="10">Cytoplasmic side</orientation>
    </subcellularLocation>
</comment>
<feature type="binding site" evidence="10">
    <location>
        <position position="315"/>
    </location>
    <ligand>
        <name>UDP-N-acetyl-alpha-D-glucosamine</name>
        <dbReference type="ChEBI" id="CHEBI:57705"/>
    </ligand>
</feature>
<dbReference type="EMBL" id="SCKW01000011">
    <property type="protein sequence ID" value="RWZ79455.1"/>
    <property type="molecule type" value="Genomic_DNA"/>
</dbReference>